<dbReference type="SUPFAM" id="SSF53927">
    <property type="entry name" value="Cytidine deaminase-like"/>
    <property type="match status" value="1"/>
</dbReference>
<evidence type="ECO:0000256" key="6">
    <source>
        <dbReference type="PIRSR" id="PIRSR006019-1"/>
    </source>
</evidence>
<dbReference type="KEGG" id="dgg:DGI_1910"/>
<proteinExistence type="inferred from homology"/>
<dbReference type="InterPro" id="IPR035105">
    <property type="entry name" value="Deoxycytidylate_deaminase_dom"/>
</dbReference>
<evidence type="ECO:0000313" key="9">
    <source>
        <dbReference type="EMBL" id="AGW13692.1"/>
    </source>
</evidence>
<comment type="cofactor">
    <cofactor evidence="1 7">
        <name>Zn(2+)</name>
        <dbReference type="ChEBI" id="CHEBI:29105"/>
    </cofactor>
</comment>
<dbReference type="InterPro" id="IPR002125">
    <property type="entry name" value="CMP_dCMP_dom"/>
</dbReference>
<evidence type="ECO:0000259" key="8">
    <source>
        <dbReference type="PROSITE" id="PS51747"/>
    </source>
</evidence>
<dbReference type="PIRSF" id="PIRSF006019">
    <property type="entry name" value="dCMP_deaminase"/>
    <property type="match status" value="1"/>
</dbReference>
<dbReference type="AlphaFoldDB" id="T2GCR2"/>
<dbReference type="PANTHER" id="PTHR11086:SF18">
    <property type="entry name" value="DEOXYCYTIDYLATE DEAMINASE"/>
    <property type="match status" value="1"/>
</dbReference>
<evidence type="ECO:0000256" key="7">
    <source>
        <dbReference type="PIRSR" id="PIRSR006019-2"/>
    </source>
</evidence>
<keyword evidence="5 7" id="KW-0862">Zinc</keyword>
<evidence type="ECO:0000256" key="5">
    <source>
        <dbReference type="ARBA" id="ARBA00022833"/>
    </source>
</evidence>
<dbReference type="Proteomes" id="UP000016587">
    <property type="component" value="Chromosome"/>
</dbReference>
<dbReference type="GO" id="GO:0006220">
    <property type="term" value="P:pyrimidine nucleotide metabolic process"/>
    <property type="evidence" value="ECO:0007669"/>
    <property type="project" value="InterPro"/>
</dbReference>
<feature type="domain" description="CMP/dCMP-type deaminase" evidence="8">
    <location>
        <begin position="15"/>
        <end position="148"/>
    </location>
</feature>
<dbReference type="Gene3D" id="3.40.140.10">
    <property type="entry name" value="Cytidine Deaminase, domain 2"/>
    <property type="match status" value="1"/>
</dbReference>
<dbReference type="GO" id="GO:0008270">
    <property type="term" value="F:zinc ion binding"/>
    <property type="evidence" value="ECO:0007669"/>
    <property type="project" value="InterPro"/>
</dbReference>
<reference evidence="10" key="2">
    <citation type="submission" date="2013-07" db="EMBL/GenBank/DDBJ databases">
        <authorList>
            <person name="Morais-Silva F.O."/>
            <person name="Rezende A.M."/>
            <person name="Pimentel C."/>
            <person name="Resende D.M."/>
            <person name="Santos C.I."/>
            <person name="Clemente C."/>
            <person name="de Oliveira L.M."/>
            <person name="da Silva S.M."/>
            <person name="Costa D.A."/>
            <person name="Varela-Raposo A."/>
            <person name="Horacio E.C.A."/>
            <person name="Matos M."/>
            <person name="Flores O."/>
            <person name="Ruiz J.C."/>
            <person name="Rodrigues-Pousada C."/>
        </authorList>
    </citation>
    <scope>NUCLEOTIDE SEQUENCE [LARGE SCALE GENOMIC DNA]</scope>
    <source>
        <strain evidence="10">ATCC 19364 / DSM 1382 / NCIMB 9332 / VKM B-1759</strain>
    </source>
</reference>
<dbReference type="RefSeq" id="WP_021760565.1">
    <property type="nucleotide sequence ID" value="NC_022444.1"/>
</dbReference>
<dbReference type="CDD" id="cd01286">
    <property type="entry name" value="deoxycytidylate_deaminase"/>
    <property type="match status" value="1"/>
</dbReference>
<feature type="active site" description="Proton donor" evidence="6">
    <location>
        <position position="90"/>
    </location>
</feature>
<keyword evidence="10" id="KW-1185">Reference proteome</keyword>
<dbReference type="GO" id="GO:0004132">
    <property type="term" value="F:dCMP deaminase activity"/>
    <property type="evidence" value="ECO:0007669"/>
    <property type="project" value="InterPro"/>
</dbReference>
<reference evidence="9 10" key="1">
    <citation type="journal article" date="2013" name="J. Bacteriol.">
        <title>Roles of HynAB and Ech, the only two hydrogenases found in the model sulfate reducer Desulfovibrio gigas.</title>
        <authorList>
            <person name="Morais-Silva F.O."/>
            <person name="Santos C.I."/>
            <person name="Rodrigues R."/>
            <person name="Pereira I.A."/>
            <person name="Rodrigues-Pousada C."/>
        </authorList>
    </citation>
    <scope>NUCLEOTIDE SEQUENCE [LARGE SCALE GENOMIC DNA]</scope>
    <source>
        <strain evidence="10">ATCC 19364 / DSM 1382 / NCIMB 9332 / VKM B-1759</strain>
    </source>
</reference>
<accession>T2GCR2</accession>
<dbReference type="OrthoDB" id="9788517at2"/>
<evidence type="ECO:0000313" key="10">
    <source>
        <dbReference type="Proteomes" id="UP000016587"/>
    </source>
</evidence>
<dbReference type="PROSITE" id="PS00903">
    <property type="entry name" value="CYT_DCMP_DEAMINASES_1"/>
    <property type="match status" value="1"/>
</dbReference>
<dbReference type="eggNOG" id="COG2131">
    <property type="taxonomic scope" value="Bacteria"/>
</dbReference>
<feature type="binding site" evidence="7">
    <location>
        <position position="88"/>
    </location>
    <ligand>
        <name>Zn(2+)</name>
        <dbReference type="ChEBI" id="CHEBI:29105"/>
        <note>catalytic</note>
    </ligand>
</feature>
<comment type="similarity">
    <text evidence="2">Belongs to the cytidine and deoxycytidylate deaminase family.</text>
</comment>
<evidence type="ECO:0000256" key="2">
    <source>
        <dbReference type="ARBA" id="ARBA00006576"/>
    </source>
</evidence>
<dbReference type="InterPro" id="IPR016193">
    <property type="entry name" value="Cytidine_deaminase-like"/>
</dbReference>
<dbReference type="Pfam" id="PF00383">
    <property type="entry name" value="dCMP_cyt_deam_1"/>
    <property type="match status" value="1"/>
</dbReference>
<dbReference type="InterPro" id="IPR016473">
    <property type="entry name" value="dCMP_deaminase"/>
</dbReference>
<keyword evidence="3 7" id="KW-0479">Metal-binding</keyword>
<sequence>MQPLPDAAQKDPRLPWPEYFMRICFLVAERSTCLRRKVGAIAVKDKRILATGYNGAPSGTPHCLDVGCLREQLGVPSGQRHEICRGLHAEQNILVQAAVHGVPIRGAEIYCTTQPCLICSKLLANCGVTAIYYAQPYPDPLAEAMLREAGVCCHVLAAHPGA</sequence>
<dbReference type="STRING" id="1121448.DGI_1910"/>
<dbReference type="InterPro" id="IPR016192">
    <property type="entry name" value="APOBEC/CMP_deaminase_Zn-bd"/>
</dbReference>
<dbReference type="HOGENOM" id="CLU_047993_2_3_7"/>
<dbReference type="InterPro" id="IPR015517">
    <property type="entry name" value="dCMP_deaminase-rel"/>
</dbReference>
<name>T2GCR2_MEGG1</name>
<keyword evidence="4" id="KW-0378">Hydrolase</keyword>
<evidence type="ECO:0000256" key="1">
    <source>
        <dbReference type="ARBA" id="ARBA00001947"/>
    </source>
</evidence>
<gene>
    <name evidence="9" type="ORF">DGI_1910</name>
</gene>
<protein>
    <submittedName>
        <fullName evidence="9">Putative CMP/dCMP deaminase zinc-binding protein</fullName>
    </submittedName>
</protein>
<dbReference type="PROSITE" id="PS51747">
    <property type="entry name" value="CYT_DCMP_DEAMINASES_2"/>
    <property type="match status" value="1"/>
</dbReference>
<dbReference type="GO" id="GO:0005737">
    <property type="term" value="C:cytoplasm"/>
    <property type="evidence" value="ECO:0007669"/>
    <property type="project" value="TreeGrafter"/>
</dbReference>
<evidence type="ECO:0000256" key="3">
    <source>
        <dbReference type="ARBA" id="ARBA00022723"/>
    </source>
</evidence>
<feature type="binding site" evidence="7">
    <location>
        <position position="116"/>
    </location>
    <ligand>
        <name>Zn(2+)</name>
        <dbReference type="ChEBI" id="CHEBI:29105"/>
        <note>catalytic</note>
    </ligand>
</feature>
<evidence type="ECO:0000256" key="4">
    <source>
        <dbReference type="ARBA" id="ARBA00022801"/>
    </source>
</evidence>
<feature type="binding site" evidence="7">
    <location>
        <position position="119"/>
    </location>
    <ligand>
        <name>Zn(2+)</name>
        <dbReference type="ChEBI" id="CHEBI:29105"/>
        <note>catalytic</note>
    </ligand>
</feature>
<dbReference type="EMBL" id="CP006585">
    <property type="protein sequence ID" value="AGW13692.1"/>
    <property type="molecule type" value="Genomic_DNA"/>
</dbReference>
<dbReference type="PATRIC" id="fig|1121448.10.peg.1869"/>
<dbReference type="PANTHER" id="PTHR11086">
    <property type="entry name" value="DEOXYCYTIDYLATE DEAMINASE-RELATED"/>
    <property type="match status" value="1"/>
</dbReference>
<organism evidence="9 10">
    <name type="scientific">Megalodesulfovibrio gigas (strain ATCC 19364 / DSM 1382 / NCIMB 9332 / VKM B-1759)</name>
    <name type="common">Desulfovibrio gigas</name>
    <dbReference type="NCBI Taxonomy" id="1121448"/>
    <lineage>
        <taxon>Bacteria</taxon>
        <taxon>Pseudomonadati</taxon>
        <taxon>Thermodesulfobacteriota</taxon>
        <taxon>Desulfovibrionia</taxon>
        <taxon>Desulfovibrionales</taxon>
        <taxon>Desulfovibrionaceae</taxon>
        <taxon>Megalodesulfovibrio</taxon>
    </lineage>
</organism>